<sequence length="152" mass="17986">MNLEFRKPTEADSREVVTWKFEGEYSFYDNDKTELKKEWALNLHKEENTYAIYNEDNELIGNCCFEFDEEGVSFGVQIKPSLTGKGMGIEVVAALLEFGREKYKFTEISLLVAKFNQRAIKVYKRLGFTVSEEFMWHVNGEDKEFYEMRKVW</sequence>
<dbReference type="EMBL" id="AYSO01000011">
    <property type="protein sequence ID" value="KIE48247.1"/>
    <property type="molecule type" value="Genomic_DNA"/>
</dbReference>
<keyword evidence="2" id="KW-0808">Transferase</keyword>
<feature type="domain" description="N-acetyltransferase" evidence="1">
    <location>
        <begin position="3"/>
        <end position="152"/>
    </location>
</feature>
<dbReference type="Proteomes" id="UP000031366">
    <property type="component" value="Unassembled WGS sequence"/>
</dbReference>
<dbReference type="OrthoDB" id="423921at2"/>
<dbReference type="InterPro" id="IPR016181">
    <property type="entry name" value="Acyl_CoA_acyltransferase"/>
</dbReference>
<evidence type="ECO:0000259" key="1">
    <source>
        <dbReference type="PROSITE" id="PS51186"/>
    </source>
</evidence>
<evidence type="ECO:0000313" key="3">
    <source>
        <dbReference type="Proteomes" id="UP000031366"/>
    </source>
</evidence>
<proteinExistence type="predicted"/>
<name>A0A0C1R3V4_9CLOT</name>
<dbReference type="AlphaFoldDB" id="A0A0C1R3V4"/>
<dbReference type="PROSITE" id="PS51186">
    <property type="entry name" value="GNAT"/>
    <property type="match status" value="1"/>
</dbReference>
<organism evidence="2 3">
    <name type="scientific">Clostridium argentinense CDC 2741</name>
    <dbReference type="NCBI Taxonomy" id="1418104"/>
    <lineage>
        <taxon>Bacteria</taxon>
        <taxon>Bacillati</taxon>
        <taxon>Bacillota</taxon>
        <taxon>Clostridia</taxon>
        <taxon>Eubacteriales</taxon>
        <taxon>Clostridiaceae</taxon>
        <taxon>Clostridium</taxon>
    </lineage>
</organism>
<dbReference type="Pfam" id="PF13302">
    <property type="entry name" value="Acetyltransf_3"/>
    <property type="match status" value="1"/>
</dbReference>
<evidence type="ECO:0000313" key="2">
    <source>
        <dbReference type="EMBL" id="KIE48247.1"/>
    </source>
</evidence>
<dbReference type="GO" id="GO:0016747">
    <property type="term" value="F:acyltransferase activity, transferring groups other than amino-acyl groups"/>
    <property type="evidence" value="ECO:0007669"/>
    <property type="project" value="InterPro"/>
</dbReference>
<dbReference type="RefSeq" id="WP_039630049.1">
    <property type="nucleotide sequence ID" value="NZ_AYSO01000011.1"/>
</dbReference>
<dbReference type="InterPro" id="IPR000182">
    <property type="entry name" value="GNAT_dom"/>
</dbReference>
<gene>
    <name evidence="2" type="ORF">U732_4008</name>
</gene>
<dbReference type="STRING" id="29341.RSJ17_09880"/>
<dbReference type="SUPFAM" id="SSF55729">
    <property type="entry name" value="Acyl-CoA N-acyltransferases (Nat)"/>
    <property type="match status" value="1"/>
</dbReference>
<dbReference type="Gene3D" id="3.40.630.30">
    <property type="match status" value="1"/>
</dbReference>
<keyword evidence="3" id="KW-1185">Reference proteome</keyword>
<comment type="caution">
    <text evidence="2">The sequence shown here is derived from an EMBL/GenBank/DDBJ whole genome shotgun (WGS) entry which is preliminary data.</text>
</comment>
<reference evidence="2 3" key="1">
    <citation type="journal article" date="2015" name="Infect. Genet. Evol.">
        <title>Genomic sequences of six botulinum neurotoxin-producing strains representing three clostridial species illustrate the mobility and diversity of botulinum neurotoxin genes.</title>
        <authorList>
            <person name="Smith T.J."/>
            <person name="Hill K.K."/>
            <person name="Xie G."/>
            <person name="Foley B.T."/>
            <person name="Williamson C.H."/>
            <person name="Foster J.T."/>
            <person name="Johnson S.L."/>
            <person name="Chertkov O."/>
            <person name="Teshima H."/>
            <person name="Gibbons H.S."/>
            <person name="Johnsky L.A."/>
            <person name="Karavis M.A."/>
            <person name="Smith L.A."/>
        </authorList>
    </citation>
    <scope>NUCLEOTIDE SEQUENCE [LARGE SCALE GENOMIC DNA]</scope>
    <source>
        <strain evidence="2 3">CDC 2741</strain>
    </source>
</reference>
<accession>A0A0C1R3V4</accession>
<dbReference type="PANTHER" id="PTHR43415:SF3">
    <property type="entry name" value="GNAT-FAMILY ACETYLTRANSFERASE"/>
    <property type="match status" value="1"/>
</dbReference>
<protein>
    <submittedName>
        <fullName evidence="2">Acetyltransferase domain protein</fullName>
    </submittedName>
</protein>
<dbReference type="PANTHER" id="PTHR43415">
    <property type="entry name" value="SPERMIDINE N(1)-ACETYLTRANSFERASE"/>
    <property type="match status" value="1"/>
</dbReference>